<accession>A0AA42C6W9</accession>
<dbReference type="EMBL" id="JAPAAF010000035">
    <property type="protein sequence ID" value="MCW0484383.1"/>
    <property type="molecule type" value="Genomic_DNA"/>
</dbReference>
<keyword evidence="2" id="KW-1185">Reference proteome</keyword>
<protein>
    <submittedName>
        <fullName evidence="1">Uncharacterized protein</fullName>
    </submittedName>
</protein>
<evidence type="ECO:0000313" key="2">
    <source>
        <dbReference type="Proteomes" id="UP001163821"/>
    </source>
</evidence>
<name>A0AA42C6W9_9BACT</name>
<evidence type="ECO:0000313" key="1">
    <source>
        <dbReference type="EMBL" id="MCW0484383.1"/>
    </source>
</evidence>
<dbReference type="Proteomes" id="UP001163821">
    <property type="component" value="Unassembled WGS sequence"/>
</dbReference>
<dbReference type="RefSeq" id="WP_282592976.1">
    <property type="nucleotide sequence ID" value="NZ_JAPAAF010000035.1"/>
</dbReference>
<dbReference type="AlphaFoldDB" id="A0AA42C6W9"/>
<organism evidence="1 2">
    <name type="scientific">Gaoshiqia sediminis</name>
    <dbReference type="NCBI Taxonomy" id="2986998"/>
    <lineage>
        <taxon>Bacteria</taxon>
        <taxon>Pseudomonadati</taxon>
        <taxon>Bacteroidota</taxon>
        <taxon>Bacteroidia</taxon>
        <taxon>Marinilabiliales</taxon>
        <taxon>Prolixibacteraceae</taxon>
        <taxon>Gaoshiqia</taxon>
    </lineage>
</organism>
<proteinExistence type="predicted"/>
<reference evidence="1" key="1">
    <citation type="submission" date="2022-10" db="EMBL/GenBank/DDBJ databases">
        <title>Gaoshiqiia sediminis gen. nov., sp. nov., isolated from coastal sediment.</title>
        <authorList>
            <person name="Yu W.X."/>
            <person name="Mu D.S."/>
            <person name="Du J.Z."/>
            <person name="Liang Y.Q."/>
        </authorList>
    </citation>
    <scope>NUCLEOTIDE SEQUENCE</scope>
    <source>
        <strain evidence="1">A06</strain>
    </source>
</reference>
<comment type="caution">
    <text evidence="1">The sequence shown here is derived from an EMBL/GenBank/DDBJ whole genome shotgun (WGS) entry which is preliminary data.</text>
</comment>
<gene>
    <name evidence="1" type="ORF">N2K84_16700</name>
</gene>
<sequence>MTEQIRASVWLDIDELDTPYLFDISIFHLLKSDNLIDHINRAGKVLYRKED</sequence>